<evidence type="ECO:0000256" key="4">
    <source>
        <dbReference type="ARBA" id="ARBA00022989"/>
    </source>
</evidence>
<feature type="transmembrane region" description="Helical" evidence="6">
    <location>
        <begin position="86"/>
        <end position="110"/>
    </location>
</feature>
<evidence type="ECO:0000256" key="1">
    <source>
        <dbReference type="ARBA" id="ARBA00004651"/>
    </source>
</evidence>
<evidence type="ECO:0000313" key="8">
    <source>
        <dbReference type="Proteomes" id="UP000656813"/>
    </source>
</evidence>
<keyword evidence="8" id="KW-1185">Reference proteome</keyword>
<organism evidence="7 8">
    <name type="scientific">Pullulanibacillus pueri</name>
    <dbReference type="NCBI Taxonomy" id="1437324"/>
    <lineage>
        <taxon>Bacteria</taxon>
        <taxon>Bacillati</taxon>
        <taxon>Bacillota</taxon>
        <taxon>Bacilli</taxon>
        <taxon>Bacillales</taxon>
        <taxon>Sporolactobacillaceae</taxon>
        <taxon>Pullulanibacillus</taxon>
    </lineage>
</organism>
<evidence type="ECO:0000256" key="2">
    <source>
        <dbReference type="ARBA" id="ARBA00022475"/>
    </source>
</evidence>
<keyword evidence="2" id="KW-1003">Cell membrane</keyword>
<dbReference type="InterPro" id="IPR007300">
    <property type="entry name" value="CidB/LrgB"/>
</dbReference>
<evidence type="ECO:0000256" key="5">
    <source>
        <dbReference type="ARBA" id="ARBA00023136"/>
    </source>
</evidence>
<evidence type="ECO:0000313" key="7">
    <source>
        <dbReference type="EMBL" id="GGH88474.1"/>
    </source>
</evidence>
<accession>A0A8J2ZZG8</accession>
<protein>
    <recommendedName>
        <fullName evidence="9">LrgB family protein</fullName>
    </recommendedName>
</protein>
<feature type="transmembrane region" description="Helical" evidence="6">
    <location>
        <begin position="57"/>
        <end position="74"/>
    </location>
</feature>
<keyword evidence="5 6" id="KW-0472">Membrane</keyword>
<sequence length="223" mass="24143">MALSMILVTVIIYLLMTKLYRKFSFPLLLPILTSTAGIILLLTVLHFNYQAYMQGGHWINHLLGPAVVALAYPLYQEWTLIKKHLIPILCGVGMATLLAVFGMWGAASLLHIKRQLIMTLLPKSVTSPVALDVSQEIGGLPSLTVTFVMIAGITGAIFGPYIYRWLNIDHELGKGIGYGSASHAIGTSKALEDSATTGAVSSIAMILSAILTSIILPVMIYLF</sequence>
<name>A0A8J2ZZG8_9BACL</name>
<gene>
    <name evidence="7" type="primary">yxaC</name>
    <name evidence="7" type="ORF">GCM10007096_40890</name>
</gene>
<evidence type="ECO:0008006" key="9">
    <source>
        <dbReference type="Google" id="ProtNLM"/>
    </source>
</evidence>
<feature type="transmembrane region" description="Helical" evidence="6">
    <location>
        <begin position="143"/>
        <end position="163"/>
    </location>
</feature>
<dbReference type="Proteomes" id="UP000656813">
    <property type="component" value="Unassembled WGS sequence"/>
</dbReference>
<evidence type="ECO:0000256" key="6">
    <source>
        <dbReference type="SAM" id="Phobius"/>
    </source>
</evidence>
<keyword evidence="4 6" id="KW-1133">Transmembrane helix</keyword>
<dbReference type="RefSeq" id="WP_229745674.1">
    <property type="nucleotide sequence ID" value="NZ_BMFV01000052.1"/>
</dbReference>
<evidence type="ECO:0000256" key="3">
    <source>
        <dbReference type="ARBA" id="ARBA00022692"/>
    </source>
</evidence>
<feature type="transmembrane region" description="Helical" evidence="6">
    <location>
        <begin position="199"/>
        <end position="222"/>
    </location>
</feature>
<reference evidence="7" key="1">
    <citation type="journal article" date="2014" name="Int. J. Syst. Evol. Microbiol.">
        <title>Complete genome sequence of Corynebacterium casei LMG S-19264T (=DSM 44701T), isolated from a smear-ripened cheese.</title>
        <authorList>
            <consortium name="US DOE Joint Genome Institute (JGI-PGF)"/>
            <person name="Walter F."/>
            <person name="Albersmeier A."/>
            <person name="Kalinowski J."/>
            <person name="Ruckert C."/>
        </authorList>
    </citation>
    <scope>NUCLEOTIDE SEQUENCE</scope>
    <source>
        <strain evidence="7">CGMCC 1.12777</strain>
    </source>
</reference>
<dbReference type="PANTHER" id="PTHR30249:SF17">
    <property type="entry name" value="HOLIN-LIKE PROTEIN CIDB"/>
    <property type="match status" value="1"/>
</dbReference>
<comment type="caution">
    <text evidence="7">The sequence shown here is derived from an EMBL/GenBank/DDBJ whole genome shotgun (WGS) entry which is preliminary data.</text>
</comment>
<reference evidence="7" key="2">
    <citation type="submission" date="2020-09" db="EMBL/GenBank/DDBJ databases">
        <authorList>
            <person name="Sun Q."/>
            <person name="Zhou Y."/>
        </authorList>
    </citation>
    <scope>NUCLEOTIDE SEQUENCE</scope>
    <source>
        <strain evidence="7">CGMCC 1.12777</strain>
    </source>
</reference>
<feature type="transmembrane region" description="Helical" evidence="6">
    <location>
        <begin position="27"/>
        <end position="45"/>
    </location>
</feature>
<keyword evidence="3 6" id="KW-0812">Transmembrane</keyword>
<dbReference type="Pfam" id="PF04172">
    <property type="entry name" value="LrgB"/>
    <property type="match status" value="1"/>
</dbReference>
<dbReference type="PANTHER" id="PTHR30249">
    <property type="entry name" value="PUTATIVE SEROTONIN TRANSPORTER"/>
    <property type="match status" value="1"/>
</dbReference>
<dbReference type="EMBL" id="BMFV01000052">
    <property type="protein sequence ID" value="GGH88474.1"/>
    <property type="molecule type" value="Genomic_DNA"/>
</dbReference>
<proteinExistence type="predicted"/>
<dbReference type="AlphaFoldDB" id="A0A8J2ZZG8"/>
<comment type="subcellular location">
    <subcellularLocation>
        <location evidence="1">Cell membrane</location>
        <topology evidence="1">Multi-pass membrane protein</topology>
    </subcellularLocation>
</comment>
<dbReference type="GO" id="GO:0005886">
    <property type="term" value="C:plasma membrane"/>
    <property type="evidence" value="ECO:0007669"/>
    <property type="project" value="UniProtKB-SubCell"/>
</dbReference>